<protein>
    <recommendedName>
        <fullName evidence="6">Phenylalanine-4-hydroxylase</fullName>
        <ecNumber evidence="5">1.14.16.1</ecNumber>
    </recommendedName>
    <alternativeName>
        <fullName evidence="12">Phe-4-monooxygenase</fullName>
    </alternativeName>
</protein>
<dbReference type="NCBIfam" id="TIGR01267">
    <property type="entry name" value="Phe4hydrox_mono"/>
    <property type="match status" value="1"/>
</dbReference>
<evidence type="ECO:0000256" key="4">
    <source>
        <dbReference type="ARBA" id="ARBA00009712"/>
    </source>
</evidence>
<evidence type="ECO:0000256" key="8">
    <source>
        <dbReference type="ARBA" id="ARBA00023002"/>
    </source>
</evidence>
<comment type="catalytic activity">
    <reaction evidence="1">
        <text>(6R)-L-erythro-5,6,7,8-tetrahydrobiopterin + L-phenylalanine + O2 = (4aS,6R)-4a-hydroxy-L-erythro-5,6,7,8-tetrahydrobiopterin + L-tyrosine</text>
        <dbReference type="Rhea" id="RHEA:20273"/>
        <dbReference type="ChEBI" id="CHEBI:15379"/>
        <dbReference type="ChEBI" id="CHEBI:15642"/>
        <dbReference type="ChEBI" id="CHEBI:58095"/>
        <dbReference type="ChEBI" id="CHEBI:58315"/>
        <dbReference type="ChEBI" id="CHEBI:59560"/>
        <dbReference type="EC" id="1.14.16.1"/>
    </reaction>
</comment>
<name>A0ABV6IVY1_9PROT</name>
<evidence type="ECO:0000256" key="13">
    <source>
        <dbReference type="SAM" id="MobiDB-lite"/>
    </source>
</evidence>
<dbReference type="InterPro" id="IPR036951">
    <property type="entry name" value="ArAA_hydroxylase_sf"/>
</dbReference>
<keyword evidence="11" id="KW-0585">Phenylalanine catabolism</keyword>
<dbReference type="EMBL" id="JBHLVZ010000069">
    <property type="protein sequence ID" value="MFC0387759.1"/>
    <property type="molecule type" value="Genomic_DNA"/>
</dbReference>
<dbReference type="PROSITE" id="PS51410">
    <property type="entry name" value="BH4_AAA_HYDROXYL_2"/>
    <property type="match status" value="1"/>
</dbReference>
<keyword evidence="8 15" id="KW-0560">Oxidoreductase</keyword>
<evidence type="ECO:0000259" key="14">
    <source>
        <dbReference type="PROSITE" id="PS51410"/>
    </source>
</evidence>
<feature type="region of interest" description="Disordered" evidence="13">
    <location>
        <begin position="26"/>
        <end position="49"/>
    </location>
</feature>
<dbReference type="RefSeq" id="WP_377053518.1">
    <property type="nucleotide sequence ID" value="NZ_JBHLVZ010000069.1"/>
</dbReference>
<accession>A0ABV6IVY1</accession>
<dbReference type="InterPro" id="IPR005960">
    <property type="entry name" value="Phe-4-hydroxylase_mono"/>
</dbReference>
<keyword evidence="16" id="KW-1185">Reference proteome</keyword>
<dbReference type="PROSITE" id="PS00367">
    <property type="entry name" value="BH4_AAA_HYDROXYL_1"/>
    <property type="match status" value="1"/>
</dbReference>
<evidence type="ECO:0000313" key="16">
    <source>
        <dbReference type="Proteomes" id="UP001589789"/>
    </source>
</evidence>
<dbReference type="PRINTS" id="PR00372">
    <property type="entry name" value="FYWHYDRXLASE"/>
</dbReference>
<dbReference type="Proteomes" id="UP001589789">
    <property type="component" value="Unassembled WGS sequence"/>
</dbReference>
<comment type="caution">
    <text evidence="15">The sequence shown here is derived from an EMBL/GenBank/DDBJ whole genome shotgun (WGS) entry which is preliminary data.</text>
</comment>
<keyword evidence="7" id="KW-0479">Metal-binding</keyword>
<comment type="pathway">
    <text evidence="3">Amino-acid degradation; L-phenylalanine degradation; acetoacetate and fumarate from L-phenylalanine: step 1/6.</text>
</comment>
<dbReference type="Gene3D" id="1.10.800.10">
    <property type="entry name" value="Aromatic amino acid hydroxylase"/>
    <property type="match status" value="1"/>
</dbReference>
<dbReference type="GO" id="GO:0004505">
    <property type="term" value="F:phenylalanine 4-monooxygenase activity"/>
    <property type="evidence" value="ECO:0007669"/>
    <property type="project" value="UniProtKB-EC"/>
</dbReference>
<evidence type="ECO:0000256" key="12">
    <source>
        <dbReference type="ARBA" id="ARBA00029922"/>
    </source>
</evidence>
<dbReference type="InterPro" id="IPR001273">
    <property type="entry name" value="ArAA_hydroxylase"/>
</dbReference>
<reference evidence="15 16" key="1">
    <citation type="submission" date="2024-09" db="EMBL/GenBank/DDBJ databases">
        <authorList>
            <person name="Sun Q."/>
            <person name="Mori K."/>
        </authorList>
    </citation>
    <scope>NUCLEOTIDE SEQUENCE [LARGE SCALE GENOMIC DNA]</scope>
    <source>
        <strain evidence="15 16">CCM 7468</strain>
    </source>
</reference>
<dbReference type="EC" id="1.14.16.1" evidence="5"/>
<evidence type="ECO:0000256" key="1">
    <source>
        <dbReference type="ARBA" id="ARBA00001060"/>
    </source>
</evidence>
<dbReference type="PANTHER" id="PTHR11473:SF24">
    <property type="entry name" value="PHENYLALANINE-4-HYDROXYLASE"/>
    <property type="match status" value="1"/>
</dbReference>
<keyword evidence="10" id="KW-0503">Monooxygenase</keyword>
<evidence type="ECO:0000313" key="15">
    <source>
        <dbReference type="EMBL" id="MFC0387759.1"/>
    </source>
</evidence>
<comment type="similarity">
    <text evidence="4">Belongs to the biopterin-dependent aromatic amino acid hydroxylase family.</text>
</comment>
<evidence type="ECO:0000256" key="10">
    <source>
        <dbReference type="ARBA" id="ARBA00023033"/>
    </source>
</evidence>
<feature type="domain" description="Biopterin-dependent aromatic amino acid hydroxylase family profile" evidence="14">
    <location>
        <begin position="1"/>
        <end position="301"/>
    </location>
</feature>
<dbReference type="InterPro" id="IPR018301">
    <property type="entry name" value="ArAA_hydroxylase_Fe/CU_BS"/>
</dbReference>
<evidence type="ECO:0000256" key="6">
    <source>
        <dbReference type="ARBA" id="ARBA00020276"/>
    </source>
</evidence>
<dbReference type="Pfam" id="PF00351">
    <property type="entry name" value="Biopterin_H"/>
    <property type="match status" value="1"/>
</dbReference>
<evidence type="ECO:0000256" key="3">
    <source>
        <dbReference type="ARBA" id="ARBA00005088"/>
    </source>
</evidence>
<dbReference type="SUPFAM" id="SSF56534">
    <property type="entry name" value="Aromatic aminoacid monoxygenases, catalytic and oligomerization domains"/>
    <property type="match status" value="1"/>
</dbReference>
<keyword evidence="9" id="KW-0408">Iron</keyword>
<dbReference type="InterPro" id="IPR036329">
    <property type="entry name" value="Aro-AA_hydroxylase_C_sf"/>
</dbReference>
<evidence type="ECO:0000256" key="9">
    <source>
        <dbReference type="ARBA" id="ARBA00023004"/>
    </source>
</evidence>
<dbReference type="InterPro" id="IPR019774">
    <property type="entry name" value="Aromatic-AA_hydroxylase_C"/>
</dbReference>
<gene>
    <name evidence="15" type="primary">phhA</name>
    <name evidence="15" type="ORF">ACFFIC_19760</name>
</gene>
<comment type="cofactor">
    <cofactor evidence="2">
        <name>Fe(2+)</name>
        <dbReference type="ChEBI" id="CHEBI:29033"/>
    </cofactor>
</comment>
<sequence>MEATIQPVPDSTPGILGTAALPQGLRGDYDRARPDGTLPEGTMERSGEDHATWRTLVARQRAIFPGRAASAWLEGLDRLRCDSAVPTLHDASAILRAATGWELVPCPGLLPDAQFFALLARRRFPVTEWIRRPEELDYIVEPDIFHDFLGHVPLLTNPDYASFLEAYGRLGLDAEARGQLAPLARFYWFMVEFGLIAERDGLRAYGAGILSSRTETLHALAPQDRPGAPQRLRFNMARVLRSAYRIDDVQPAYFVIRDFAELYAAIEQAPALLEDALAAASIPPGAITPGDVPWGAQNLVR</sequence>
<proteinExistence type="inferred from homology"/>
<evidence type="ECO:0000256" key="2">
    <source>
        <dbReference type="ARBA" id="ARBA00001954"/>
    </source>
</evidence>
<evidence type="ECO:0000256" key="11">
    <source>
        <dbReference type="ARBA" id="ARBA00023232"/>
    </source>
</evidence>
<evidence type="ECO:0000256" key="5">
    <source>
        <dbReference type="ARBA" id="ARBA00011995"/>
    </source>
</evidence>
<organism evidence="15 16">
    <name type="scientific">Muricoccus vinaceus</name>
    <dbReference type="NCBI Taxonomy" id="424704"/>
    <lineage>
        <taxon>Bacteria</taxon>
        <taxon>Pseudomonadati</taxon>
        <taxon>Pseudomonadota</taxon>
        <taxon>Alphaproteobacteria</taxon>
        <taxon>Acetobacterales</taxon>
        <taxon>Roseomonadaceae</taxon>
        <taxon>Muricoccus</taxon>
    </lineage>
</organism>
<evidence type="ECO:0000256" key="7">
    <source>
        <dbReference type="ARBA" id="ARBA00022723"/>
    </source>
</evidence>
<dbReference type="PANTHER" id="PTHR11473">
    <property type="entry name" value="AROMATIC AMINO ACID HYDROXYLASE"/>
    <property type="match status" value="1"/>
</dbReference>